<keyword evidence="1" id="KW-0285">Flavoprotein</keyword>
<gene>
    <name evidence="5" type="ORF">JCR33_15165</name>
</gene>
<dbReference type="InterPro" id="IPR036250">
    <property type="entry name" value="AcylCo_DH-like_C"/>
</dbReference>
<dbReference type="EMBL" id="JAEKJA010000012">
    <property type="protein sequence ID" value="MBJ3777046.1"/>
    <property type="molecule type" value="Genomic_DNA"/>
</dbReference>
<keyword evidence="6" id="KW-1185">Reference proteome</keyword>
<evidence type="ECO:0000259" key="4">
    <source>
        <dbReference type="Pfam" id="PF00441"/>
    </source>
</evidence>
<dbReference type="PANTHER" id="PTHR43884">
    <property type="entry name" value="ACYL-COA DEHYDROGENASE"/>
    <property type="match status" value="1"/>
</dbReference>
<organism evidence="5 6">
    <name type="scientific">Acuticoccus mangrovi</name>
    <dbReference type="NCBI Taxonomy" id="2796142"/>
    <lineage>
        <taxon>Bacteria</taxon>
        <taxon>Pseudomonadati</taxon>
        <taxon>Pseudomonadota</taxon>
        <taxon>Alphaproteobacteria</taxon>
        <taxon>Hyphomicrobiales</taxon>
        <taxon>Amorphaceae</taxon>
        <taxon>Acuticoccus</taxon>
    </lineage>
</organism>
<evidence type="ECO:0000313" key="5">
    <source>
        <dbReference type="EMBL" id="MBJ3777046.1"/>
    </source>
</evidence>
<dbReference type="SUPFAM" id="SSF47203">
    <property type="entry name" value="Acyl-CoA dehydrogenase C-terminal domain-like"/>
    <property type="match status" value="1"/>
</dbReference>
<accession>A0A934IL94</accession>
<evidence type="ECO:0000313" key="6">
    <source>
        <dbReference type="Proteomes" id="UP000609531"/>
    </source>
</evidence>
<name>A0A934IL94_9HYPH</name>
<keyword evidence="3" id="KW-0560">Oxidoreductase</keyword>
<dbReference type="InterPro" id="IPR009075">
    <property type="entry name" value="AcylCo_DH/oxidase_C"/>
</dbReference>
<evidence type="ECO:0000256" key="3">
    <source>
        <dbReference type="ARBA" id="ARBA00023002"/>
    </source>
</evidence>
<evidence type="ECO:0000256" key="1">
    <source>
        <dbReference type="ARBA" id="ARBA00022630"/>
    </source>
</evidence>
<dbReference type="AlphaFoldDB" id="A0A934IL94"/>
<comment type="caution">
    <text evidence="5">The sequence shown here is derived from an EMBL/GenBank/DDBJ whole genome shotgun (WGS) entry which is preliminary data.</text>
</comment>
<dbReference type="Pfam" id="PF00441">
    <property type="entry name" value="Acyl-CoA_dh_1"/>
    <property type="match status" value="1"/>
</dbReference>
<dbReference type="Proteomes" id="UP000609531">
    <property type="component" value="Unassembled WGS sequence"/>
</dbReference>
<reference evidence="5" key="1">
    <citation type="submission" date="2020-12" db="EMBL/GenBank/DDBJ databases">
        <title>Bacterial taxonomy.</title>
        <authorList>
            <person name="Pan X."/>
        </authorList>
    </citation>
    <scope>NUCLEOTIDE SEQUENCE</scope>
    <source>
        <strain evidence="5">B2012</strain>
    </source>
</reference>
<dbReference type="RefSeq" id="WP_198882946.1">
    <property type="nucleotide sequence ID" value="NZ_JAEKJA010000012.1"/>
</dbReference>
<evidence type="ECO:0000256" key="2">
    <source>
        <dbReference type="ARBA" id="ARBA00022827"/>
    </source>
</evidence>
<keyword evidence="2" id="KW-0274">FAD</keyword>
<dbReference type="Gene3D" id="1.20.140.10">
    <property type="entry name" value="Butyryl-CoA Dehydrogenase, subunit A, domain 3"/>
    <property type="match status" value="1"/>
</dbReference>
<dbReference type="GO" id="GO:0003995">
    <property type="term" value="F:acyl-CoA dehydrogenase activity"/>
    <property type="evidence" value="ECO:0007669"/>
    <property type="project" value="TreeGrafter"/>
</dbReference>
<dbReference type="PANTHER" id="PTHR43884:SF20">
    <property type="entry name" value="ACYL-COA DEHYDROGENASE FADE28"/>
    <property type="match status" value="1"/>
</dbReference>
<protein>
    <recommendedName>
        <fullName evidence="4">Acyl-CoA dehydrogenase/oxidase C-terminal domain-containing protein</fullName>
    </recommendedName>
</protein>
<sequence>MTAFDLPASVADIFDAAEASLAACGTDDLDVALSRIGGDGLLGVLAPEPAGLALELPAAVAVVRAAGAGCFAIPLGPVLAASDILAREAGLAEKAFAGEVLVTAAPVADLAPSGGRVAGRALLVPLADRAGLLVAPVGGAVAIVDLAAGGVAMHLSSPLDEARPAYTLDIDAAPALLVDDPALVAEWHARDLLFRAAEGAAAAGAALTMAIAHLTDRQQFGRTLISFQSLRHDLARARMDLHSLDRLILQSADAAPGESRLAAAEMAYARAASVVPPAIEMALHMHGGMGFTREVRVHEFLRRARGLFAGRDGAWADALIATRILADDTVG</sequence>
<proteinExistence type="predicted"/>
<feature type="domain" description="Acyl-CoA dehydrogenase/oxidase C-terminal" evidence="4">
    <location>
        <begin position="196"/>
        <end position="306"/>
    </location>
</feature>